<proteinExistence type="predicted"/>
<name>A0A6B9KNX4_9VIRU</name>
<sequence>MLGSVYGLVYYGLKGVNVHKVANTALSCYELLRSGGEVFNNHNGIVPYEERTINASDSSTRHVVGSFAVGLYGEVDDGLEANYVSAFDAEIPVGSYVVCTFKMYVMGETEVITNLFLTNFDIEGAEIVVPAVVVKYDSTSTSGKFDMCMQELLVEFRVTRLSVRAKFEVTARTLISPSIYRIRSLAEVRFMSKVMTWNAAVD</sequence>
<dbReference type="EMBL" id="MN661092">
    <property type="protein sequence ID" value="QHA33886.1"/>
    <property type="molecule type" value="Genomic_RNA"/>
</dbReference>
<evidence type="ECO:0000313" key="2">
    <source>
        <dbReference type="EMBL" id="QHA33886.1"/>
    </source>
</evidence>
<reference evidence="1" key="1">
    <citation type="submission" date="2019-10" db="EMBL/GenBank/DDBJ databases">
        <authorList>
            <person name="Nitsche A."/>
            <person name="Hankeln T."/>
            <person name="Acosta O."/>
            <person name="Velez I.D."/>
            <person name="Schiemann D.J."/>
        </authorList>
    </citation>
    <scope>NUCLEOTIDE SEQUENCE</scope>
    <source>
        <strain evidence="1">Cq 1772-141</strain>
        <strain evidence="2">Cqvz 1753-66</strain>
    </source>
</reference>
<evidence type="ECO:0000313" key="1">
    <source>
        <dbReference type="EMBL" id="QHA33882.1"/>
    </source>
</evidence>
<organism evidence="1">
    <name type="scientific">Atrato Sobemo-like virus 3</name>
    <dbReference type="NCBI Taxonomy" id="2689349"/>
    <lineage>
        <taxon>Viruses</taxon>
        <taxon>Riboviria</taxon>
        <taxon>Orthornavirae</taxon>
        <taxon>Pisuviricota</taxon>
        <taxon>Pisoniviricetes</taxon>
        <taxon>Sobelivirales</taxon>
        <taxon>Solemoviridae</taxon>
    </lineage>
</organism>
<dbReference type="EMBL" id="MN661094">
    <property type="protein sequence ID" value="QHA33882.1"/>
    <property type="molecule type" value="Genomic_RNA"/>
</dbReference>
<protein>
    <submittedName>
        <fullName evidence="1">Uncharacterized protein</fullName>
    </submittedName>
</protein>
<accession>A0A6B9KNX4</accession>